<evidence type="ECO:0000313" key="5">
    <source>
        <dbReference type="Proteomes" id="UP000572268"/>
    </source>
</evidence>
<comment type="caution">
    <text evidence="2">The sequence shown here is derived from an EMBL/GenBank/DDBJ whole genome shotgun (WGS) entry which is preliminary data.</text>
</comment>
<reference evidence="4 5" key="1">
    <citation type="submission" date="2020-04" db="EMBL/GenBank/DDBJ databases">
        <title>Perkinsus olseni comparative genomics.</title>
        <authorList>
            <person name="Bogema D.R."/>
        </authorList>
    </citation>
    <scope>NUCLEOTIDE SEQUENCE [LARGE SCALE GENOMIC DNA]</scope>
    <source>
        <strain evidence="2">ATCC PRA-179</strain>
        <strain evidence="3">ATCC PRA-31</strain>
    </source>
</reference>
<evidence type="ECO:0000313" key="2">
    <source>
        <dbReference type="EMBL" id="KAF4666329.1"/>
    </source>
</evidence>
<dbReference type="OrthoDB" id="425225at2759"/>
<gene>
    <name evidence="3" type="ORF">FOL46_008923</name>
    <name evidence="2" type="ORF">FOZ61_009909</name>
</gene>
<organism evidence="2 4">
    <name type="scientific">Perkinsus olseni</name>
    <name type="common">Perkinsus atlanticus</name>
    <dbReference type="NCBI Taxonomy" id="32597"/>
    <lineage>
        <taxon>Eukaryota</taxon>
        <taxon>Sar</taxon>
        <taxon>Alveolata</taxon>
        <taxon>Perkinsozoa</taxon>
        <taxon>Perkinsea</taxon>
        <taxon>Perkinsida</taxon>
        <taxon>Perkinsidae</taxon>
        <taxon>Perkinsus</taxon>
    </lineage>
</organism>
<evidence type="ECO:0000313" key="3">
    <source>
        <dbReference type="EMBL" id="KAF4672459.1"/>
    </source>
</evidence>
<dbReference type="EMBL" id="JABAHT010000076">
    <property type="protein sequence ID" value="KAF4666329.1"/>
    <property type="molecule type" value="Genomic_DNA"/>
</dbReference>
<evidence type="ECO:0000313" key="4">
    <source>
        <dbReference type="Proteomes" id="UP000570595"/>
    </source>
</evidence>
<sequence>MPAIRSSNGGRESSAGLQPNRMPLRWTPVVEQDTDSCSTSDVENVGRGPTLFNNLNTCVTTTGGFNDAALECVAASTNISELCASCYFELYSCGATTCQQACTEQFSADCVGCSMGLCGDELQTCTGTPGAVLPPPFTTSDLTLPTPAPNGSAVNRVPRGLYVLPNSEEVQVSVNIDNVTSTLDTVININTDSPLIPQIDSQCADMPYTFDSNKSVITVDFDVAVCLKNVYDELRTVAPGLPASLLTMQYNKAANTLSMPLLSVFVLEKDSNPAPPSNSSTTMPPLGAENPNSSASISVARLLSICFVIVFFYF</sequence>
<accession>A0A7J6M473</accession>
<feature type="compositionally biased region" description="Polar residues" evidence="1">
    <location>
        <begin position="1"/>
        <end position="17"/>
    </location>
</feature>
<dbReference type="Proteomes" id="UP000570595">
    <property type="component" value="Unassembled WGS sequence"/>
</dbReference>
<feature type="region of interest" description="Disordered" evidence="1">
    <location>
        <begin position="1"/>
        <end position="22"/>
    </location>
</feature>
<proteinExistence type="predicted"/>
<dbReference type="AlphaFoldDB" id="A0A7J6M473"/>
<protein>
    <submittedName>
        <fullName evidence="2">Uncharacterized protein</fullName>
    </submittedName>
</protein>
<name>A0A7J6M473_PEROL</name>
<dbReference type="Proteomes" id="UP000572268">
    <property type="component" value="Unassembled WGS sequence"/>
</dbReference>
<evidence type="ECO:0000256" key="1">
    <source>
        <dbReference type="SAM" id="MobiDB-lite"/>
    </source>
</evidence>
<dbReference type="EMBL" id="JABANN010000076">
    <property type="protein sequence ID" value="KAF4672459.1"/>
    <property type="molecule type" value="Genomic_DNA"/>
</dbReference>